<dbReference type="EMBL" id="RCZC01000007">
    <property type="protein sequence ID" value="TPG49379.1"/>
    <property type="molecule type" value="Genomic_DNA"/>
</dbReference>
<evidence type="ECO:0000256" key="1">
    <source>
        <dbReference type="SAM" id="MobiDB-lite"/>
    </source>
</evidence>
<dbReference type="RefSeq" id="WP_140851804.1">
    <property type="nucleotide sequence ID" value="NZ_RCZC01000007.1"/>
</dbReference>
<evidence type="ECO:0000259" key="3">
    <source>
        <dbReference type="Pfam" id="PF00487"/>
    </source>
</evidence>
<evidence type="ECO:0000313" key="5">
    <source>
        <dbReference type="Proteomes" id="UP000319931"/>
    </source>
</evidence>
<dbReference type="AlphaFoldDB" id="A0A502FJ26"/>
<keyword evidence="2" id="KW-1133">Transmembrane helix</keyword>
<dbReference type="InterPro" id="IPR005804">
    <property type="entry name" value="FA_desaturase_dom"/>
</dbReference>
<comment type="caution">
    <text evidence="4">The sequence shown here is derived from an EMBL/GenBank/DDBJ whole genome shotgun (WGS) entry which is preliminary data.</text>
</comment>
<accession>A0A502FJ26</accession>
<proteinExistence type="predicted"/>
<organism evidence="4 5">
    <name type="scientific">Sphingomonas glacialis</name>
    <dbReference type="NCBI Taxonomy" id="658225"/>
    <lineage>
        <taxon>Bacteria</taxon>
        <taxon>Pseudomonadati</taxon>
        <taxon>Pseudomonadota</taxon>
        <taxon>Alphaproteobacteria</taxon>
        <taxon>Sphingomonadales</taxon>
        <taxon>Sphingomonadaceae</taxon>
        <taxon>Sphingomonas</taxon>
    </lineage>
</organism>
<feature type="transmembrane region" description="Helical" evidence="2">
    <location>
        <begin position="34"/>
        <end position="67"/>
    </location>
</feature>
<evidence type="ECO:0000313" key="4">
    <source>
        <dbReference type="EMBL" id="TPG49379.1"/>
    </source>
</evidence>
<name>A0A502FJ26_9SPHN</name>
<protein>
    <submittedName>
        <fullName evidence="4">Fatty acid desaturase</fullName>
    </submittedName>
</protein>
<dbReference type="Pfam" id="PF00487">
    <property type="entry name" value="FA_desaturase"/>
    <property type="match status" value="1"/>
</dbReference>
<feature type="transmembrane region" description="Helical" evidence="2">
    <location>
        <begin position="203"/>
        <end position="220"/>
    </location>
</feature>
<reference evidence="4 5" key="1">
    <citation type="journal article" date="2019" name="Environ. Microbiol.">
        <title>Species interactions and distinct microbial communities in high Arctic permafrost affected cryosols are associated with the CH4 and CO2 gas fluxes.</title>
        <authorList>
            <person name="Altshuler I."/>
            <person name="Hamel J."/>
            <person name="Turney S."/>
            <person name="Magnuson E."/>
            <person name="Levesque R."/>
            <person name="Greer C."/>
            <person name="Whyte L.G."/>
        </authorList>
    </citation>
    <scope>NUCLEOTIDE SEQUENCE [LARGE SCALE GENOMIC DNA]</scope>
    <source>
        <strain evidence="4 5">E6.1</strain>
    </source>
</reference>
<feature type="transmembrane region" description="Helical" evidence="2">
    <location>
        <begin position="87"/>
        <end position="106"/>
    </location>
</feature>
<keyword evidence="2" id="KW-0472">Membrane</keyword>
<dbReference type="OrthoDB" id="784276at2"/>
<sequence length="316" mass="34696">MLLTQEDVLSPLPPTKHTPAVASPPRPVVELPTLLLAAAIYGGWLAATYWHAAIPAPLLLLIGAWLIAWHGSLQHETIHGHPTRWRWLNDAIGFAPLALWLPYALYHRSHMAHHRSPAITDPLHDPESRYVANGDGIAAASARLQATLLGRVLFGPALAIGALLADEARRARREPGAVVRDWLPHLLGVGAVVGWLAWTRFDIGAYLLLFVYPGIALTLLRSFAEHHAELGVPGRAATVERGGLLGLLYLNNNLHAAHHDRPGLAWYRLPAHHRAHHARLVSAGAPAYRGYATVLRRFALRRHHVLVHPAHQDARA</sequence>
<evidence type="ECO:0000256" key="2">
    <source>
        <dbReference type="SAM" id="Phobius"/>
    </source>
</evidence>
<dbReference type="Proteomes" id="UP000319931">
    <property type="component" value="Unassembled WGS sequence"/>
</dbReference>
<feature type="transmembrane region" description="Helical" evidence="2">
    <location>
        <begin position="177"/>
        <end position="197"/>
    </location>
</feature>
<feature type="region of interest" description="Disordered" evidence="1">
    <location>
        <begin position="1"/>
        <end position="24"/>
    </location>
</feature>
<dbReference type="GO" id="GO:0006629">
    <property type="term" value="P:lipid metabolic process"/>
    <property type="evidence" value="ECO:0007669"/>
    <property type="project" value="InterPro"/>
</dbReference>
<keyword evidence="2" id="KW-0812">Transmembrane</keyword>
<gene>
    <name evidence="4" type="ORF">EAH76_18715</name>
</gene>
<feature type="compositionally biased region" description="Pro residues" evidence="1">
    <location>
        <begin position="11"/>
        <end position="24"/>
    </location>
</feature>
<keyword evidence="5" id="KW-1185">Reference proteome</keyword>
<feature type="domain" description="Fatty acid desaturase" evidence="3">
    <location>
        <begin position="54"/>
        <end position="286"/>
    </location>
</feature>
<feature type="transmembrane region" description="Helical" evidence="2">
    <location>
        <begin position="148"/>
        <end position="165"/>
    </location>
</feature>